<accession>A0A081R2S9</accession>
<dbReference type="EMBL" id="RJNP01000006">
    <property type="protein sequence ID" value="RSI72490.1"/>
    <property type="molecule type" value="Genomic_DNA"/>
</dbReference>
<evidence type="ECO:0000313" key="7">
    <source>
        <dbReference type="Proteomes" id="UP000267979"/>
    </source>
</evidence>
<evidence type="ECO:0000313" key="9">
    <source>
        <dbReference type="Proteomes" id="UP000272687"/>
    </source>
</evidence>
<dbReference type="Pfam" id="PF13421">
    <property type="entry name" value="Band_7_1"/>
    <property type="match status" value="1"/>
</dbReference>
<reference evidence="7 8" key="2">
    <citation type="submission" date="2018-11" db="EMBL/GenBank/DDBJ databases">
        <title>Species Designations Belie Phenotypic and Genotypic Heterogeneity in Oral Streptococci.</title>
        <authorList>
            <person name="Velsko I."/>
        </authorList>
    </citation>
    <scope>NUCLEOTIDE SEQUENCE [LARGE SCALE GENOMIC DNA]</scope>
    <source>
        <strain evidence="4 8">BCC11</strain>
        <strain evidence="3 9">BCC50</strain>
        <strain evidence="5 7">BCC52</strain>
    </source>
</reference>
<evidence type="ECO:0000313" key="8">
    <source>
        <dbReference type="Proteomes" id="UP000269984"/>
    </source>
</evidence>
<dbReference type="RefSeq" id="WP_000505819.1">
    <property type="nucleotide sequence ID" value="NZ_CP029257.1"/>
</dbReference>
<dbReference type="PANTHER" id="PTHR37826">
    <property type="entry name" value="FLOTILLIN BAND_7_5 DOMAIN PROTEIN"/>
    <property type="match status" value="1"/>
</dbReference>
<dbReference type="PATRIC" id="fig|1303.44.peg.1377"/>
<evidence type="ECO:0000313" key="6">
    <source>
        <dbReference type="Proteomes" id="UP000028098"/>
    </source>
</evidence>
<dbReference type="PANTHER" id="PTHR37826:SF2">
    <property type="entry name" value="ZINC-RIBBON DOMAIN-CONTAINING PROTEIN"/>
    <property type="match status" value="1"/>
</dbReference>
<dbReference type="Proteomes" id="UP000267979">
    <property type="component" value="Unassembled WGS sequence"/>
</dbReference>
<protein>
    <recommendedName>
        <fullName evidence="1">SPFH domain-containing protein</fullName>
    </recommendedName>
</protein>
<dbReference type="AlphaFoldDB" id="A0A081R2S9"/>
<feature type="domain" description="SPFH" evidence="1">
    <location>
        <begin position="61"/>
        <end position="271"/>
    </location>
</feature>
<evidence type="ECO:0000259" key="1">
    <source>
        <dbReference type="Pfam" id="PF13421"/>
    </source>
</evidence>
<dbReference type="CDD" id="cd03408">
    <property type="entry name" value="SPFH_like_u1"/>
    <property type="match status" value="1"/>
</dbReference>
<dbReference type="Proteomes" id="UP000028098">
    <property type="component" value="Unassembled WGS sequence"/>
</dbReference>
<organism evidence="2 6">
    <name type="scientific">Streptococcus oralis</name>
    <dbReference type="NCBI Taxonomy" id="1303"/>
    <lineage>
        <taxon>Bacteria</taxon>
        <taxon>Bacillati</taxon>
        <taxon>Bacillota</taxon>
        <taxon>Bacilli</taxon>
        <taxon>Lactobacillales</taxon>
        <taxon>Streptococcaceae</taxon>
        <taxon>Streptococcus</taxon>
    </lineage>
</organism>
<sequence>MGFIRAALSAGLNSFNDSKFKEAIVLPDNVSGDALAVKGQLLTKDPDGRSRHSNQNTGLLSDGSVVIVPQGYTAVLVNNGTFLGEVLEAGSHEWQAGDNAWLLEKGGLKGTWENFKNRFSFGGQVITQQEIIFIRMQPIAGNKFGTQNAVEYFSERYQQLLNIRFYGLFDVKIADPVLFYVSSVSRQITDGQPFTLQDVAQGTLRQNIAPKIAIAIAKYTNENKVDIYSLNANQDTFNELAKQEVNKVWTGLYGIEATNILLEDLSYDQESLDIVRKLDSELVAMKYNTIEIEERRARNEALIAAAANEGNGNGMNMFMGMNLGQTLGGQLSQQVQNQAPAQNTGQTASKNFYIEVDGKYVLVTKDEDGNIVPVN</sequence>
<gene>
    <name evidence="5" type="ORF">D8844_09120</name>
    <name evidence="4" type="ORF">D8857_05275</name>
    <name evidence="3" type="ORF">D8860_06305</name>
    <name evidence="2" type="ORF">SK143_1444</name>
</gene>
<dbReference type="EMBL" id="RMVK01000009">
    <property type="protein sequence ID" value="RSK15834.1"/>
    <property type="molecule type" value="Genomic_DNA"/>
</dbReference>
<name>A0A081R2S9_STROR</name>
<proteinExistence type="predicted"/>
<dbReference type="EMBL" id="JPGB01000006">
    <property type="protein sequence ID" value="KEQ49502.1"/>
    <property type="molecule type" value="Genomic_DNA"/>
</dbReference>
<dbReference type="EMBL" id="RJNM01000011">
    <property type="protein sequence ID" value="RSI70383.1"/>
    <property type="molecule type" value="Genomic_DNA"/>
</dbReference>
<reference evidence="2 6" key="1">
    <citation type="submission" date="2014-05" db="EMBL/GenBank/DDBJ databases">
        <authorList>
            <person name="Daugherty S.C."/>
            <person name="Tallon L.J."/>
            <person name="Sadzewicz L."/>
            <person name="Kilian M."/>
            <person name="Tettelin H."/>
        </authorList>
    </citation>
    <scope>NUCLEOTIDE SEQUENCE [LARGE SCALE GENOMIC DNA]</scope>
    <source>
        <strain evidence="2 6">SK143</strain>
    </source>
</reference>
<evidence type="ECO:0000313" key="4">
    <source>
        <dbReference type="EMBL" id="RSI72490.1"/>
    </source>
</evidence>
<evidence type="ECO:0000313" key="3">
    <source>
        <dbReference type="EMBL" id="RSI70383.1"/>
    </source>
</evidence>
<evidence type="ECO:0000313" key="2">
    <source>
        <dbReference type="EMBL" id="KEQ49502.1"/>
    </source>
</evidence>
<dbReference type="Proteomes" id="UP000272687">
    <property type="component" value="Unassembled WGS sequence"/>
</dbReference>
<comment type="caution">
    <text evidence="2">The sequence shown here is derived from an EMBL/GenBank/DDBJ whole genome shotgun (WGS) entry which is preliminary data.</text>
</comment>
<dbReference type="Proteomes" id="UP000269984">
    <property type="component" value="Unassembled WGS sequence"/>
</dbReference>
<evidence type="ECO:0000313" key="5">
    <source>
        <dbReference type="EMBL" id="RSK15834.1"/>
    </source>
</evidence>
<dbReference type="STRING" id="1303.SORDD17_00079"/>
<dbReference type="InterPro" id="IPR033880">
    <property type="entry name" value="SPFH_YdjI"/>
</dbReference>